<proteinExistence type="inferred from homology"/>
<keyword evidence="5" id="KW-1003">Cell membrane</keyword>
<dbReference type="InterPro" id="IPR000985">
    <property type="entry name" value="Lectin_LegA_CS"/>
</dbReference>
<dbReference type="Gene3D" id="2.60.120.200">
    <property type="match status" value="1"/>
</dbReference>
<evidence type="ECO:0000256" key="11">
    <source>
        <dbReference type="ARBA" id="ARBA00022741"/>
    </source>
</evidence>
<dbReference type="InterPro" id="IPR050528">
    <property type="entry name" value="L-type_Lectin-RKs"/>
</dbReference>
<dbReference type="Gene3D" id="3.30.200.20">
    <property type="entry name" value="Phosphorylase Kinase, domain 1"/>
    <property type="match status" value="1"/>
</dbReference>
<evidence type="ECO:0000256" key="9">
    <source>
        <dbReference type="ARBA" id="ARBA00022729"/>
    </source>
</evidence>
<dbReference type="Pfam" id="PF00069">
    <property type="entry name" value="Pkinase"/>
    <property type="match status" value="1"/>
</dbReference>
<keyword evidence="23" id="KW-1185">Reference proteome</keyword>
<dbReference type="Gene3D" id="1.10.510.10">
    <property type="entry name" value="Transferase(Phosphotransferase) domain 1"/>
    <property type="match status" value="1"/>
</dbReference>
<evidence type="ECO:0000256" key="13">
    <source>
        <dbReference type="ARBA" id="ARBA00022840"/>
    </source>
</evidence>
<feature type="signal peptide" evidence="20">
    <location>
        <begin position="1"/>
        <end position="18"/>
    </location>
</feature>
<keyword evidence="7" id="KW-0808">Transferase</keyword>
<evidence type="ECO:0000256" key="2">
    <source>
        <dbReference type="ARBA" id="ARBA00008536"/>
    </source>
</evidence>
<dbReference type="InterPro" id="IPR013320">
    <property type="entry name" value="ConA-like_dom_sf"/>
</dbReference>
<evidence type="ECO:0000256" key="6">
    <source>
        <dbReference type="ARBA" id="ARBA00022527"/>
    </source>
</evidence>
<comment type="subcellular location">
    <subcellularLocation>
        <location evidence="1">Cell membrane</location>
        <topology evidence="1">Single-pass type I membrane protein</topology>
    </subcellularLocation>
</comment>
<evidence type="ECO:0000256" key="14">
    <source>
        <dbReference type="ARBA" id="ARBA00022989"/>
    </source>
</evidence>
<dbReference type="EC" id="2.7.11.1" evidence="4"/>
<comment type="similarity">
    <text evidence="3">In the C-terminal section; belongs to the protein kinase superfamily. Ser/Thr protein kinase family.</text>
</comment>
<dbReference type="PROSITE" id="PS50011">
    <property type="entry name" value="PROTEIN_KINASE_DOM"/>
    <property type="match status" value="1"/>
</dbReference>
<dbReference type="PROSITE" id="PS00108">
    <property type="entry name" value="PROTEIN_KINASE_ST"/>
    <property type="match status" value="1"/>
</dbReference>
<dbReference type="SUPFAM" id="SSF56112">
    <property type="entry name" value="Protein kinase-like (PK-like)"/>
    <property type="match status" value="1"/>
</dbReference>
<protein>
    <recommendedName>
        <fullName evidence="4">non-specific serine/threonine protein kinase</fullName>
        <ecNumber evidence="4">2.7.11.1</ecNumber>
    </recommendedName>
</protein>
<reference evidence="22 23" key="1">
    <citation type="journal article" date="2024" name="G3 (Bethesda)">
        <title>Genome assembly of Hibiscus sabdariffa L. provides insights into metabolisms of medicinal natural products.</title>
        <authorList>
            <person name="Kim T."/>
        </authorList>
    </citation>
    <scope>NUCLEOTIDE SEQUENCE [LARGE SCALE GENOMIC DNA]</scope>
    <source>
        <strain evidence="22">TK-2024</strain>
        <tissue evidence="22">Old leaves</tissue>
    </source>
</reference>
<dbReference type="PROSITE" id="PS00307">
    <property type="entry name" value="LECTIN_LEGUME_BETA"/>
    <property type="match status" value="1"/>
</dbReference>
<keyword evidence="15 19" id="KW-0472">Membrane</keyword>
<dbReference type="InterPro" id="IPR019825">
    <property type="entry name" value="Lectin_legB_Mn/Ca_BS"/>
</dbReference>
<evidence type="ECO:0000256" key="20">
    <source>
        <dbReference type="SAM" id="SignalP"/>
    </source>
</evidence>
<dbReference type="InterPro" id="IPR017441">
    <property type="entry name" value="Protein_kinase_ATP_BS"/>
</dbReference>
<evidence type="ECO:0000256" key="5">
    <source>
        <dbReference type="ARBA" id="ARBA00022475"/>
    </source>
</evidence>
<gene>
    <name evidence="22" type="ORF">V6N11_040880</name>
</gene>
<keyword evidence="17" id="KW-0325">Glycoprotein</keyword>
<evidence type="ECO:0000256" key="1">
    <source>
        <dbReference type="ARBA" id="ARBA00004251"/>
    </source>
</evidence>
<dbReference type="InterPro" id="IPR008271">
    <property type="entry name" value="Ser/Thr_kinase_AS"/>
</dbReference>
<evidence type="ECO:0000256" key="4">
    <source>
        <dbReference type="ARBA" id="ARBA00012513"/>
    </source>
</evidence>
<comment type="caution">
    <text evidence="22">The sequence shown here is derived from an EMBL/GenBank/DDBJ whole genome shotgun (WGS) entry which is preliminary data.</text>
</comment>
<dbReference type="EMBL" id="JBBPBN010000022">
    <property type="protein sequence ID" value="KAK9012848.1"/>
    <property type="molecule type" value="Genomic_DNA"/>
</dbReference>
<sequence length="671" mass="73957">MKIFVSVILLITYAESLSLNFPSFSPNMGGIHFEGDAFPSQSALQLTKNDAINNLTGSVGRASYDQAVHLWDASTGKLTDFTTRFSFVLQAINKDLYGDGISFFIAPSESQIPPNSSDGYLALFDPNENSNSSSNNVVAVEFDSHKNEWDPDDNHVGININSIVSVTNVTWNSSIRDGRIANAWVSYNSTTKNLSVFLTYADNPFYSGNSSLSYIVDLRDVLPEWVRIGFSASTGRQFEIHNILSWSFSSTLGTSGKRKNLGLIVGLGVGFGLVACGLGLFIFIMWRVRGRLKDSEGIDVTIDDEFEKGTGPKRFTYNELCRATNSFAEEGKLGEGGFGGVYKGLLNDSNTEVAVKRISRGSKQGKKEYVSEVKIISRLRHRNLVQLLGWCHEKGELLLVYEFLPNGSLDSHLFGGKIMLTWIVRYKIALGLASALLYLHEEWEQCVVHRDIKSSNVMLDSNFNAKLGDFGLARLVDHDMGSQTTVLAGTMGYLAPECVTTGKASKESDVYSFGMVALEIACGRKPVEARAEPSKVRLLEWVWDLYGKGQLLEAVDERLGKVFDTQQIECLMITGLWCCHPDYTHRPSIRQVINVLNFEAPLPSLPSKLPVPMYYAPPISLCKFTYTSSLTCVTDSEKYQTQCTCSSCSTHTYSSSAAGSGKALLSPLKPS</sequence>
<keyword evidence="16" id="KW-0675">Receptor</keyword>
<evidence type="ECO:0000256" key="8">
    <source>
        <dbReference type="ARBA" id="ARBA00022692"/>
    </source>
</evidence>
<dbReference type="SMART" id="SM00220">
    <property type="entry name" value="S_TKc"/>
    <property type="match status" value="1"/>
</dbReference>
<evidence type="ECO:0000313" key="23">
    <source>
        <dbReference type="Proteomes" id="UP001396334"/>
    </source>
</evidence>
<keyword evidence="13 18" id="KW-0067">ATP-binding</keyword>
<dbReference type="SUPFAM" id="SSF49899">
    <property type="entry name" value="Concanavalin A-like lectins/glucanases"/>
    <property type="match status" value="1"/>
</dbReference>
<feature type="transmembrane region" description="Helical" evidence="19">
    <location>
        <begin position="261"/>
        <end position="286"/>
    </location>
</feature>
<keyword evidence="14 19" id="KW-1133">Transmembrane helix</keyword>
<comment type="similarity">
    <text evidence="2">In the N-terminal section; belongs to the leguminous lectin family.</text>
</comment>
<dbReference type="PROSITE" id="PS00107">
    <property type="entry name" value="PROTEIN_KINASE_ATP"/>
    <property type="match status" value="1"/>
</dbReference>
<feature type="chain" id="PRO_5046576985" description="non-specific serine/threonine protein kinase" evidence="20">
    <location>
        <begin position="19"/>
        <end position="671"/>
    </location>
</feature>
<evidence type="ECO:0000256" key="12">
    <source>
        <dbReference type="ARBA" id="ARBA00022777"/>
    </source>
</evidence>
<dbReference type="PROSITE" id="PS00308">
    <property type="entry name" value="LECTIN_LEGUME_ALPHA"/>
    <property type="match status" value="1"/>
</dbReference>
<name>A0ABR2RJ59_9ROSI</name>
<dbReference type="InterPro" id="IPR001220">
    <property type="entry name" value="Legume_lectin_dom"/>
</dbReference>
<evidence type="ECO:0000256" key="18">
    <source>
        <dbReference type="PROSITE-ProRule" id="PRU10141"/>
    </source>
</evidence>
<dbReference type="CDD" id="cd14066">
    <property type="entry name" value="STKc_IRAK"/>
    <property type="match status" value="1"/>
</dbReference>
<evidence type="ECO:0000256" key="15">
    <source>
        <dbReference type="ARBA" id="ARBA00023136"/>
    </source>
</evidence>
<keyword evidence="12" id="KW-0418">Kinase</keyword>
<dbReference type="Pfam" id="PF00139">
    <property type="entry name" value="Lectin_legB"/>
    <property type="match status" value="1"/>
</dbReference>
<evidence type="ECO:0000313" key="22">
    <source>
        <dbReference type="EMBL" id="KAK9012848.1"/>
    </source>
</evidence>
<evidence type="ECO:0000256" key="7">
    <source>
        <dbReference type="ARBA" id="ARBA00022679"/>
    </source>
</evidence>
<keyword evidence="11 18" id="KW-0547">Nucleotide-binding</keyword>
<dbReference type="InterPro" id="IPR011009">
    <property type="entry name" value="Kinase-like_dom_sf"/>
</dbReference>
<dbReference type="PANTHER" id="PTHR27007">
    <property type="match status" value="1"/>
</dbReference>
<organism evidence="22 23">
    <name type="scientific">Hibiscus sabdariffa</name>
    <name type="common">roselle</name>
    <dbReference type="NCBI Taxonomy" id="183260"/>
    <lineage>
        <taxon>Eukaryota</taxon>
        <taxon>Viridiplantae</taxon>
        <taxon>Streptophyta</taxon>
        <taxon>Embryophyta</taxon>
        <taxon>Tracheophyta</taxon>
        <taxon>Spermatophyta</taxon>
        <taxon>Magnoliopsida</taxon>
        <taxon>eudicotyledons</taxon>
        <taxon>Gunneridae</taxon>
        <taxon>Pentapetalae</taxon>
        <taxon>rosids</taxon>
        <taxon>malvids</taxon>
        <taxon>Malvales</taxon>
        <taxon>Malvaceae</taxon>
        <taxon>Malvoideae</taxon>
        <taxon>Hibiscus</taxon>
    </lineage>
</organism>
<evidence type="ECO:0000256" key="19">
    <source>
        <dbReference type="SAM" id="Phobius"/>
    </source>
</evidence>
<evidence type="ECO:0000259" key="21">
    <source>
        <dbReference type="PROSITE" id="PS50011"/>
    </source>
</evidence>
<dbReference type="CDD" id="cd06899">
    <property type="entry name" value="lectin_legume_LecRK_Arcelin_ConA"/>
    <property type="match status" value="1"/>
</dbReference>
<dbReference type="InterPro" id="IPR000719">
    <property type="entry name" value="Prot_kinase_dom"/>
</dbReference>
<evidence type="ECO:0000256" key="3">
    <source>
        <dbReference type="ARBA" id="ARBA00010217"/>
    </source>
</evidence>
<evidence type="ECO:0000256" key="10">
    <source>
        <dbReference type="ARBA" id="ARBA00022734"/>
    </source>
</evidence>
<dbReference type="Proteomes" id="UP001396334">
    <property type="component" value="Unassembled WGS sequence"/>
</dbReference>
<evidence type="ECO:0000256" key="16">
    <source>
        <dbReference type="ARBA" id="ARBA00023170"/>
    </source>
</evidence>
<keyword evidence="8 19" id="KW-0812">Transmembrane</keyword>
<feature type="binding site" evidence="18">
    <location>
        <position position="356"/>
    </location>
    <ligand>
        <name>ATP</name>
        <dbReference type="ChEBI" id="CHEBI:30616"/>
    </ligand>
</feature>
<keyword evidence="9 20" id="KW-0732">Signal</keyword>
<keyword evidence="6" id="KW-0723">Serine/threonine-protein kinase</keyword>
<feature type="domain" description="Protein kinase" evidence="21">
    <location>
        <begin position="327"/>
        <end position="605"/>
    </location>
</feature>
<evidence type="ECO:0000256" key="17">
    <source>
        <dbReference type="ARBA" id="ARBA00023180"/>
    </source>
</evidence>
<keyword evidence="10" id="KW-0430">Lectin</keyword>
<accession>A0ABR2RJ59</accession>